<organism evidence="2 3">
    <name type="scientific">Rosistilla ulvae</name>
    <dbReference type="NCBI Taxonomy" id="1930277"/>
    <lineage>
        <taxon>Bacteria</taxon>
        <taxon>Pseudomonadati</taxon>
        <taxon>Planctomycetota</taxon>
        <taxon>Planctomycetia</taxon>
        <taxon>Pirellulales</taxon>
        <taxon>Pirellulaceae</taxon>
        <taxon>Rosistilla</taxon>
    </lineage>
</organism>
<keyword evidence="3" id="KW-1185">Reference proteome</keyword>
<reference evidence="2 3" key="1">
    <citation type="submission" date="2019-02" db="EMBL/GenBank/DDBJ databases">
        <title>Deep-cultivation of Planctomycetes and their phenomic and genomic characterization uncovers novel biology.</title>
        <authorList>
            <person name="Wiegand S."/>
            <person name="Jogler M."/>
            <person name="Boedeker C."/>
            <person name="Pinto D."/>
            <person name="Vollmers J."/>
            <person name="Rivas-Marin E."/>
            <person name="Kohn T."/>
            <person name="Peeters S.H."/>
            <person name="Heuer A."/>
            <person name="Rast P."/>
            <person name="Oberbeckmann S."/>
            <person name="Bunk B."/>
            <person name="Jeske O."/>
            <person name="Meyerdierks A."/>
            <person name="Storesund J.E."/>
            <person name="Kallscheuer N."/>
            <person name="Luecker S."/>
            <person name="Lage O.M."/>
            <person name="Pohl T."/>
            <person name="Merkel B.J."/>
            <person name="Hornburger P."/>
            <person name="Mueller R.-W."/>
            <person name="Bruemmer F."/>
            <person name="Labrenz M."/>
            <person name="Spormann A.M."/>
            <person name="Op den Camp H."/>
            <person name="Overmann J."/>
            <person name="Amann R."/>
            <person name="Jetten M.S.M."/>
            <person name="Mascher T."/>
            <person name="Medema M.H."/>
            <person name="Devos D.P."/>
            <person name="Kaster A.-K."/>
            <person name="Ovreas L."/>
            <person name="Rohde M."/>
            <person name="Galperin M.Y."/>
            <person name="Jogler C."/>
        </authorList>
    </citation>
    <scope>NUCLEOTIDE SEQUENCE [LARGE SCALE GENOMIC DNA]</scope>
    <source>
        <strain evidence="2 3">EC9</strain>
    </source>
</reference>
<accession>A0A517LZ65</accession>
<evidence type="ECO:0000313" key="3">
    <source>
        <dbReference type="Proteomes" id="UP000319557"/>
    </source>
</evidence>
<gene>
    <name evidence="2" type="ORF">EC9_20910</name>
</gene>
<evidence type="ECO:0000313" key="2">
    <source>
        <dbReference type="EMBL" id="QDS87908.1"/>
    </source>
</evidence>
<evidence type="ECO:0000256" key="1">
    <source>
        <dbReference type="SAM" id="MobiDB-lite"/>
    </source>
</evidence>
<dbReference type="KEGG" id="ruv:EC9_20910"/>
<protein>
    <submittedName>
        <fullName evidence="2">Uncharacterized protein</fullName>
    </submittedName>
</protein>
<dbReference type="Proteomes" id="UP000319557">
    <property type="component" value="Chromosome"/>
</dbReference>
<name>A0A517LZ65_9BACT</name>
<dbReference type="AlphaFoldDB" id="A0A517LZ65"/>
<dbReference type="EMBL" id="CP036261">
    <property type="protein sequence ID" value="QDS87908.1"/>
    <property type="molecule type" value="Genomic_DNA"/>
</dbReference>
<proteinExistence type="predicted"/>
<feature type="region of interest" description="Disordered" evidence="1">
    <location>
        <begin position="1"/>
        <end position="23"/>
    </location>
</feature>
<sequence>MPKQSMQSGKPFKPIKQFRSERAKSRDIDVFGVTNYIFPTNGPPKGAIGSFESLTDRVECSPDFRLDDYPTSRTHDTRYSLPIANLTKFYRAHRCSARNVRPYLATATLR</sequence>